<evidence type="ECO:0000259" key="2">
    <source>
        <dbReference type="Pfam" id="PF01370"/>
    </source>
</evidence>
<dbReference type="Pfam" id="PF01370">
    <property type="entry name" value="Epimerase"/>
    <property type="match status" value="1"/>
</dbReference>
<gene>
    <name evidence="3" type="ORF">UFOPK1493_03686</name>
</gene>
<dbReference type="Gene3D" id="3.40.50.720">
    <property type="entry name" value="NAD(P)-binding Rossmann-like Domain"/>
    <property type="match status" value="1"/>
</dbReference>
<proteinExistence type="inferred from homology"/>
<dbReference type="InterPro" id="IPR036291">
    <property type="entry name" value="NAD(P)-bd_dom_sf"/>
</dbReference>
<dbReference type="PANTHER" id="PTHR43000">
    <property type="entry name" value="DTDP-D-GLUCOSE 4,6-DEHYDRATASE-RELATED"/>
    <property type="match status" value="1"/>
</dbReference>
<evidence type="ECO:0000313" key="3">
    <source>
        <dbReference type="EMBL" id="CAB4589900.1"/>
    </source>
</evidence>
<dbReference type="SUPFAM" id="SSF51735">
    <property type="entry name" value="NAD(P)-binding Rossmann-fold domains"/>
    <property type="match status" value="1"/>
</dbReference>
<dbReference type="AlphaFoldDB" id="A0A6J6FNC0"/>
<reference evidence="3" key="1">
    <citation type="submission" date="2020-05" db="EMBL/GenBank/DDBJ databases">
        <authorList>
            <person name="Chiriac C."/>
            <person name="Salcher M."/>
            <person name="Ghai R."/>
            <person name="Kavagutti S V."/>
        </authorList>
    </citation>
    <scope>NUCLEOTIDE SEQUENCE</scope>
</reference>
<evidence type="ECO:0000256" key="1">
    <source>
        <dbReference type="ARBA" id="ARBA00007637"/>
    </source>
</evidence>
<organism evidence="3">
    <name type="scientific">freshwater metagenome</name>
    <dbReference type="NCBI Taxonomy" id="449393"/>
    <lineage>
        <taxon>unclassified sequences</taxon>
        <taxon>metagenomes</taxon>
        <taxon>ecological metagenomes</taxon>
    </lineage>
</organism>
<comment type="similarity">
    <text evidence="1">Belongs to the NAD(P)-dependent epimerase/dehydratase family.</text>
</comment>
<name>A0A6J6FNC0_9ZZZZ</name>
<feature type="domain" description="NAD-dependent epimerase/dehydratase" evidence="2">
    <location>
        <begin position="12"/>
        <end position="230"/>
    </location>
</feature>
<accession>A0A6J6FNC0</accession>
<dbReference type="InterPro" id="IPR001509">
    <property type="entry name" value="Epimerase_deHydtase"/>
</dbReference>
<sequence length="343" mass="37603">MTERSAVPACTVVTGAAGWLGRALVHRLLADGRTRLRVLVHTDAERPLVPQGDDIAVEVGDIGDRAVVDRLFAGTGADTDVIHTAGVIHPSRVADFFHVNAEGTRNVVAAARAAGIRRLVHVSSNSPFGTNPHPDDVFRQNEPYHPYYGYGRSKMEAEQAVFAAVEQGLDATVVRPPWFYGPFQPARQTTFFRMVRTGRFPVIGDGGQRRSMVYVDNLVDGILAAELTPAARGKGYWIADARPYPVTEIVATVGRALRDEGYEVKDGALRLPRIAGRVAELGDRLIQGVGRYQQQLHVLGEMDKTIACDISASTAELGYEPKVELYEGMRRSIRWCKDQGLEL</sequence>
<protein>
    <submittedName>
        <fullName evidence="3">Unannotated protein</fullName>
    </submittedName>
</protein>
<dbReference type="EMBL" id="CAEZSR010000222">
    <property type="protein sequence ID" value="CAB4589900.1"/>
    <property type="molecule type" value="Genomic_DNA"/>
</dbReference>